<evidence type="ECO:0000313" key="1">
    <source>
        <dbReference type="EMBL" id="KAF2310409.1"/>
    </source>
</evidence>
<evidence type="ECO:0000313" key="2">
    <source>
        <dbReference type="Proteomes" id="UP000467840"/>
    </source>
</evidence>
<reference evidence="1 2" key="1">
    <citation type="journal article" date="2020" name="Mol. Plant">
        <title>The Chromosome-Based Rubber Tree Genome Provides New Insights into Spurge Genome Evolution and Rubber Biosynthesis.</title>
        <authorList>
            <person name="Liu J."/>
            <person name="Shi C."/>
            <person name="Shi C.C."/>
            <person name="Li W."/>
            <person name="Zhang Q.J."/>
            <person name="Zhang Y."/>
            <person name="Li K."/>
            <person name="Lu H.F."/>
            <person name="Shi C."/>
            <person name="Zhu S.T."/>
            <person name="Xiao Z.Y."/>
            <person name="Nan H."/>
            <person name="Yue Y."/>
            <person name="Zhu X.G."/>
            <person name="Wu Y."/>
            <person name="Hong X.N."/>
            <person name="Fan G.Y."/>
            <person name="Tong Y."/>
            <person name="Zhang D."/>
            <person name="Mao C.L."/>
            <person name="Liu Y.L."/>
            <person name="Hao S.J."/>
            <person name="Liu W.Q."/>
            <person name="Lv M.Q."/>
            <person name="Zhang H.B."/>
            <person name="Liu Y."/>
            <person name="Hu-Tang G.R."/>
            <person name="Wang J.P."/>
            <person name="Wang J.H."/>
            <person name="Sun Y.H."/>
            <person name="Ni S.B."/>
            <person name="Chen W.B."/>
            <person name="Zhang X.C."/>
            <person name="Jiao Y.N."/>
            <person name="Eichler E.E."/>
            <person name="Li G.H."/>
            <person name="Liu X."/>
            <person name="Gao L.Z."/>
        </authorList>
    </citation>
    <scope>NUCLEOTIDE SEQUENCE [LARGE SCALE GENOMIC DNA]</scope>
    <source>
        <strain evidence="2">cv. GT1</strain>
        <tissue evidence="1">Leaf</tissue>
    </source>
</reference>
<dbReference type="Proteomes" id="UP000467840">
    <property type="component" value="Chromosome 14"/>
</dbReference>
<name>A0A6A6MEK8_HEVBR</name>
<dbReference type="EMBL" id="JAAGAX010000006">
    <property type="protein sequence ID" value="KAF2310409.1"/>
    <property type="molecule type" value="Genomic_DNA"/>
</dbReference>
<proteinExistence type="predicted"/>
<dbReference type="AlphaFoldDB" id="A0A6A6MEK8"/>
<accession>A0A6A6MEK8</accession>
<protein>
    <submittedName>
        <fullName evidence="1">Uncharacterized protein</fullName>
    </submittedName>
</protein>
<gene>
    <name evidence="1" type="ORF">GH714_009647</name>
</gene>
<sequence length="115" mass="13092">MNFFEEGGHDVILKAQSFKEFLEGFIQAHVGKKHEIDELGLLKELKWIILVQVCEDGTYKHGMLKYQNCQFSPKSSRAIAFTAGHEMGGSARLGHELHRIEHLKILMAKDRTAKV</sequence>
<keyword evidence="2" id="KW-1185">Reference proteome</keyword>
<organism evidence="1 2">
    <name type="scientific">Hevea brasiliensis</name>
    <name type="common">Para rubber tree</name>
    <name type="synonym">Siphonia brasiliensis</name>
    <dbReference type="NCBI Taxonomy" id="3981"/>
    <lineage>
        <taxon>Eukaryota</taxon>
        <taxon>Viridiplantae</taxon>
        <taxon>Streptophyta</taxon>
        <taxon>Embryophyta</taxon>
        <taxon>Tracheophyta</taxon>
        <taxon>Spermatophyta</taxon>
        <taxon>Magnoliopsida</taxon>
        <taxon>eudicotyledons</taxon>
        <taxon>Gunneridae</taxon>
        <taxon>Pentapetalae</taxon>
        <taxon>rosids</taxon>
        <taxon>fabids</taxon>
        <taxon>Malpighiales</taxon>
        <taxon>Euphorbiaceae</taxon>
        <taxon>Crotonoideae</taxon>
        <taxon>Micrandreae</taxon>
        <taxon>Hevea</taxon>
    </lineage>
</organism>
<comment type="caution">
    <text evidence="1">The sequence shown here is derived from an EMBL/GenBank/DDBJ whole genome shotgun (WGS) entry which is preliminary data.</text>
</comment>